<comment type="caution">
    <text evidence="3">The sequence shown here is derived from an EMBL/GenBank/DDBJ whole genome shotgun (WGS) entry which is preliminary data.</text>
</comment>
<dbReference type="InterPro" id="IPR037401">
    <property type="entry name" value="SnoaL-like"/>
</dbReference>
<accession>A0A6I4T1R0</accession>
<evidence type="ECO:0000259" key="2">
    <source>
        <dbReference type="Pfam" id="PF13577"/>
    </source>
</evidence>
<proteinExistence type="predicted"/>
<sequence>MKSQFAFLAAAAALSLTAQPASAQQRALSDPVVPHPDPESLFTSKDPTLNRNKQAALHIQRNLLKCNEWNRASEWLTDKYIQHNPVAASGLAGVVYYFTEVAKRKPLDPCPALSANDPNGVVMVSAEGDYVTILTRRIVPYGSDPNDTYTTTWFDTWRFVDGKADEHWDPATLPPAPPQASNTVKPMAPEAAAQRVADREAIENLMWTYDRSLDMYDAKKYAAHFTEDGAFGQTKGRAALEKMITDLVKGQEDRKAKGEPALGTMRHFTMNQYIEFTGPTTAKYHYYHQTVFGNFGRGDDPDRPQVVAAGNGVDDLVKVDGKWLIKYRNVGASTDI</sequence>
<feature type="signal peptide" evidence="1">
    <location>
        <begin position="1"/>
        <end position="23"/>
    </location>
</feature>
<dbReference type="SUPFAM" id="SSF54427">
    <property type="entry name" value="NTF2-like"/>
    <property type="match status" value="2"/>
</dbReference>
<protein>
    <recommendedName>
        <fullName evidence="2">SnoaL-like domain-containing protein</fullName>
    </recommendedName>
</protein>
<dbReference type="InterPro" id="IPR032710">
    <property type="entry name" value="NTF2-like_dom_sf"/>
</dbReference>
<evidence type="ECO:0000313" key="3">
    <source>
        <dbReference type="EMBL" id="MXO61250.1"/>
    </source>
</evidence>
<dbReference type="Gene3D" id="3.10.450.50">
    <property type="match status" value="2"/>
</dbReference>
<dbReference type="RefSeq" id="WP_159798139.1">
    <property type="nucleotide sequence ID" value="NZ_WTYM01000059.1"/>
</dbReference>
<keyword evidence="4" id="KW-1185">Reference proteome</keyword>
<organism evidence="3 4">
    <name type="scientific">Croceibacterium salegens</name>
    <dbReference type="NCBI Taxonomy" id="1737568"/>
    <lineage>
        <taxon>Bacteria</taxon>
        <taxon>Pseudomonadati</taxon>
        <taxon>Pseudomonadota</taxon>
        <taxon>Alphaproteobacteria</taxon>
        <taxon>Sphingomonadales</taxon>
        <taxon>Erythrobacteraceae</taxon>
        <taxon>Croceibacterium</taxon>
    </lineage>
</organism>
<dbReference type="OrthoDB" id="9812089at2"/>
<dbReference type="Proteomes" id="UP000433652">
    <property type="component" value="Unassembled WGS sequence"/>
</dbReference>
<dbReference type="AlphaFoldDB" id="A0A6I4T1R0"/>
<dbReference type="EMBL" id="WTYM01000059">
    <property type="protein sequence ID" value="MXO61250.1"/>
    <property type="molecule type" value="Genomic_DNA"/>
</dbReference>
<evidence type="ECO:0000313" key="4">
    <source>
        <dbReference type="Proteomes" id="UP000433652"/>
    </source>
</evidence>
<evidence type="ECO:0000256" key="1">
    <source>
        <dbReference type="SAM" id="SignalP"/>
    </source>
</evidence>
<reference evidence="3 4" key="1">
    <citation type="submission" date="2019-12" db="EMBL/GenBank/DDBJ databases">
        <title>Genomic-based taxomic classification of the family Erythrobacteraceae.</title>
        <authorList>
            <person name="Xu L."/>
        </authorList>
    </citation>
    <scope>NUCLEOTIDE SEQUENCE [LARGE SCALE GENOMIC DNA]</scope>
    <source>
        <strain evidence="3 4">MCCC 1K01500</strain>
    </source>
</reference>
<gene>
    <name evidence="3" type="ORF">GRI89_17025</name>
</gene>
<feature type="domain" description="SnoaL-like" evidence="2">
    <location>
        <begin position="194"/>
        <end position="328"/>
    </location>
</feature>
<feature type="chain" id="PRO_5026208586" description="SnoaL-like domain-containing protein" evidence="1">
    <location>
        <begin position="24"/>
        <end position="336"/>
    </location>
</feature>
<name>A0A6I4T1R0_9SPHN</name>
<keyword evidence="1" id="KW-0732">Signal</keyword>
<dbReference type="Pfam" id="PF13577">
    <property type="entry name" value="SnoaL_4"/>
    <property type="match status" value="1"/>
</dbReference>